<organism evidence="2 3">
    <name type="scientific">Flavobacterium tibetense</name>
    <dbReference type="NCBI Taxonomy" id="2233533"/>
    <lineage>
        <taxon>Bacteria</taxon>
        <taxon>Pseudomonadati</taxon>
        <taxon>Bacteroidota</taxon>
        <taxon>Flavobacteriia</taxon>
        <taxon>Flavobacteriales</taxon>
        <taxon>Flavobacteriaceae</taxon>
        <taxon>Flavobacterium</taxon>
    </lineage>
</organism>
<keyword evidence="1" id="KW-0472">Membrane</keyword>
<evidence type="ECO:0000256" key="1">
    <source>
        <dbReference type="SAM" id="Phobius"/>
    </source>
</evidence>
<keyword evidence="3" id="KW-1185">Reference proteome</keyword>
<dbReference type="EMBL" id="QLST01000019">
    <property type="protein sequence ID" value="RBA27454.1"/>
    <property type="molecule type" value="Genomic_DNA"/>
</dbReference>
<accession>A0A365NZA2</accession>
<feature type="transmembrane region" description="Helical" evidence="1">
    <location>
        <begin position="6"/>
        <end position="24"/>
    </location>
</feature>
<reference evidence="2 3" key="1">
    <citation type="submission" date="2018-06" db="EMBL/GenBank/DDBJ databases">
        <title>Flavobacterium tibetense sp. nov., isolated from a wetland YonghuCo on Tibetan Plateau.</title>
        <authorList>
            <person name="Xing P."/>
            <person name="Phurbu D."/>
            <person name="Lu H."/>
        </authorList>
    </citation>
    <scope>NUCLEOTIDE SEQUENCE [LARGE SCALE GENOMIC DNA]</scope>
    <source>
        <strain evidence="2 3">YH5</strain>
    </source>
</reference>
<proteinExistence type="predicted"/>
<dbReference type="AlphaFoldDB" id="A0A365NZA2"/>
<keyword evidence="1" id="KW-1133">Transmembrane helix</keyword>
<comment type="caution">
    <text evidence="2">The sequence shown here is derived from an EMBL/GenBank/DDBJ whole genome shotgun (WGS) entry which is preliminary data.</text>
</comment>
<name>A0A365NZA2_9FLAO</name>
<sequence length="151" mass="17667">MDYKLLISIYAALISTVVFAWRLYEFYSDRIGKLNVSVKSIFRTPVYGNNSIGNTEYFLIVSVVNIGKNKRFIEQPLFESNKNFEGQKHLNLVRTDVIKKYPICLEPGKKFEYDLPYSEIKENLKKAGVSKIKARVYDTHGKIYYSNWFNL</sequence>
<gene>
    <name evidence="2" type="ORF">DPN68_12075</name>
</gene>
<evidence type="ECO:0000313" key="2">
    <source>
        <dbReference type="EMBL" id="RBA27454.1"/>
    </source>
</evidence>
<protein>
    <recommendedName>
        <fullName evidence="4">DUF4352 domain-containing protein</fullName>
    </recommendedName>
</protein>
<dbReference type="RefSeq" id="WP_113989903.1">
    <property type="nucleotide sequence ID" value="NZ_QLST01000019.1"/>
</dbReference>
<evidence type="ECO:0008006" key="4">
    <source>
        <dbReference type="Google" id="ProtNLM"/>
    </source>
</evidence>
<dbReference type="OrthoDB" id="1444651at2"/>
<keyword evidence="1" id="KW-0812">Transmembrane</keyword>
<evidence type="ECO:0000313" key="3">
    <source>
        <dbReference type="Proteomes" id="UP000253319"/>
    </source>
</evidence>
<dbReference type="Proteomes" id="UP000253319">
    <property type="component" value="Unassembled WGS sequence"/>
</dbReference>